<sequence length="38" mass="4151">MGEDPSQPFLDKDGLFGDRVLSIFSNASVVEPATILKR</sequence>
<protein>
    <submittedName>
        <fullName evidence="1">Uncharacterized protein</fullName>
    </submittedName>
</protein>
<dbReference type="AlphaFoldDB" id="T2INH7"/>
<accession>T2INH7</accession>
<dbReference type="EMBL" id="CAQL01000189">
    <property type="protein sequence ID" value="CCQ54603.1"/>
    <property type="molecule type" value="Genomic_DNA"/>
</dbReference>
<evidence type="ECO:0000313" key="1">
    <source>
        <dbReference type="EMBL" id="CCQ54603.1"/>
    </source>
</evidence>
<comment type="caution">
    <text evidence="1">The sequence shown here is derived from an EMBL/GenBank/DDBJ whole genome shotgun (WGS) entry which is preliminary data.</text>
</comment>
<organism evidence="1 2">
    <name type="scientific">Crocosphaera watsonii WH 0005</name>
    <dbReference type="NCBI Taxonomy" id="423472"/>
    <lineage>
        <taxon>Bacteria</taxon>
        <taxon>Bacillati</taxon>
        <taxon>Cyanobacteriota</taxon>
        <taxon>Cyanophyceae</taxon>
        <taxon>Oscillatoriophycideae</taxon>
        <taxon>Chroococcales</taxon>
        <taxon>Aphanothecaceae</taxon>
        <taxon>Crocosphaera</taxon>
    </lineage>
</organism>
<reference evidence="1 2" key="2">
    <citation type="submission" date="2013-09" db="EMBL/GenBank/DDBJ databases">
        <title>Whole genome comparison of six Crocosphaera watsonii strains with differing phenotypes.</title>
        <authorList>
            <person name="Bench S.R."/>
            <person name="Heller P."/>
            <person name="Frank I."/>
            <person name="Arciniega M."/>
            <person name="Shilova I.N."/>
            <person name="Zehr J.P."/>
        </authorList>
    </citation>
    <scope>NUCLEOTIDE SEQUENCE [LARGE SCALE GENOMIC DNA]</scope>
    <source>
        <strain evidence="1 2">WH 0005</strain>
    </source>
</reference>
<gene>
    <name evidence="1" type="ORF">CWATWH0005_894</name>
</gene>
<name>T2INH7_CROWT</name>
<evidence type="ECO:0000313" key="2">
    <source>
        <dbReference type="Proteomes" id="UP000017981"/>
    </source>
</evidence>
<reference evidence="1 2" key="1">
    <citation type="submission" date="2013-01" db="EMBL/GenBank/DDBJ databases">
        <authorList>
            <person name="Bench S."/>
        </authorList>
    </citation>
    <scope>NUCLEOTIDE SEQUENCE [LARGE SCALE GENOMIC DNA]</scope>
    <source>
        <strain evidence="1 2">WH 0005</strain>
    </source>
</reference>
<proteinExistence type="predicted"/>
<dbReference type="Proteomes" id="UP000017981">
    <property type="component" value="Unassembled WGS sequence"/>
</dbReference>